<evidence type="ECO:0000313" key="3">
    <source>
        <dbReference type="Proteomes" id="UP000218385"/>
    </source>
</evidence>
<sequence length="500" mass="53699">MHRESTMNIATTTVSASGPPSPVIQESANQSLLNPVDVRNTLTIEVTDPALQDADQVSVTWTGAPGSGPNGSLTTAFINAGSTRPLVSRLPNSLVIFNLGQTVTVTYTIIRGTAAPVTSEPQVVYVLPLAQRDLPRPFITQAEQSGEGPILDINGLTDVTLRINAWPLSARGQFLWLWLEGKNADGSNFRMRYWSAPSNIITDEFIRFGFYERSHSAIALHGLKDRSVLTLKLMVGLQGSLDESLAQLFAHRNYIVLTSAVVSREVTIKEALDDANLNPINATTHLTAVLNYASESTDLVSVNWTAEPGTPAAGSLTTSPVPVGTMPMEISLRTSLVPFSIGKAAGISFTYRRGSSAPVTSLPWPLNVLPIPKESLISPVIAEAKGTTELDLKDVIAGGTLALGIWLHIAIGQRLSLMLTGRNASGVEHNLPIWTDSRNAVHRAWVTSGGYSTIIPAVYLLALRPGSILSIVFSVCTDQVPGSAARTDFEVREYTVIDTR</sequence>
<accession>A0AB33EA57</accession>
<dbReference type="Proteomes" id="UP000218385">
    <property type="component" value="Chromosome"/>
</dbReference>
<gene>
    <name evidence="2" type="ORF">CNN82_11550</name>
</gene>
<feature type="region of interest" description="Disordered" evidence="1">
    <location>
        <begin position="1"/>
        <end position="22"/>
    </location>
</feature>
<protein>
    <submittedName>
        <fullName evidence="2">Uncharacterized protein</fullName>
    </submittedName>
</protein>
<reference evidence="2 3" key="1">
    <citation type="submission" date="2017-09" db="EMBL/GenBank/DDBJ databases">
        <title>Complete Genome sequence of Lysobacter capsici KNU-15.</title>
        <authorList>
            <person name="Kim M.-C."/>
            <person name="Yi H."/>
            <person name="Lee D.-W."/>
            <person name="Shin J.-H."/>
        </authorList>
    </citation>
    <scope>NUCLEOTIDE SEQUENCE [LARGE SCALE GENOMIC DNA]</scope>
    <source>
        <strain evidence="2 3">KNU-15</strain>
    </source>
</reference>
<dbReference type="AlphaFoldDB" id="A0AB33EA57"/>
<dbReference type="EMBL" id="CP023466">
    <property type="protein sequence ID" value="ATE77029.1"/>
    <property type="molecule type" value="Genomic_DNA"/>
</dbReference>
<evidence type="ECO:0000313" key="2">
    <source>
        <dbReference type="EMBL" id="ATE77029.1"/>
    </source>
</evidence>
<organism evidence="2 3">
    <name type="scientific">Pseudomonas frederiksbergensis</name>
    <dbReference type="NCBI Taxonomy" id="104087"/>
    <lineage>
        <taxon>Bacteria</taxon>
        <taxon>Pseudomonadati</taxon>
        <taxon>Pseudomonadota</taxon>
        <taxon>Gammaproteobacteria</taxon>
        <taxon>Pseudomonadales</taxon>
        <taxon>Pseudomonadaceae</taxon>
        <taxon>Pseudomonas</taxon>
    </lineage>
</organism>
<proteinExistence type="predicted"/>
<evidence type="ECO:0000256" key="1">
    <source>
        <dbReference type="SAM" id="MobiDB-lite"/>
    </source>
</evidence>
<name>A0AB33EA57_9PSED</name>